<name>A0A8D9EKY0_9HEMI</name>
<dbReference type="AlphaFoldDB" id="A0A8D9EKY0"/>
<accession>A0A8D9EKY0</accession>
<reference evidence="1" key="1">
    <citation type="submission" date="2021-05" db="EMBL/GenBank/DDBJ databases">
        <authorList>
            <person name="Alioto T."/>
            <person name="Alioto T."/>
            <person name="Gomez Garrido J."/>
        </authorList>
    </citation>
    <scope>NUCLEOTIDE SEQUENCE</scope>
</reference>
<sequence length="141" mass="15703">MLPDAGDEILGREIKQVFAVNDNSSLFNMGLIRLEIFQVKAGIIARGGAVRILLVKHITTELAIRADGRLGRGGVASSLILLNNVIDRSLGRPNTQNFLISNFHGSEHLDGRKSQFSFKKKLEKQLFYVKSKFSNFFEGLI</sequence>
<evidence type="ECO:0000313" key="1">
    <source>
        <dbReference type="EMBL" id="CAG6756404.1"/>
    </source>
</evidence>
<organism evidence="1">
    <name type="scientific">Cacopsylla melanoneura</name>
    <dbReference type="NCBI Taxonomy" id="428564"/>
    <lineage>
        <taxon>Eukaryota</taxon>
        <taxon>Metazoa</taxon>
        <taxon>Ecdysozoa</taxon>
        <taxon>Arthropoda</taxon>
        <taxon>Hexapoda</taxon>
        <taxon>Insecta</taxon>
        <taxon>Pterygota</taxon>
        <taxon>Neoptera</taxon>
        <taxon>Paraneoptera</taxon>
        <taxon>Hemiptera</taxon>
        <taxon>Sternorrhyncha</taxon>
        <taxon>Psylloidea</taxon>
        <taxon>Psyllidae</taxon>
        <taxon>Psyllinae</taxon>
        <taxon>Cacopsylla</taxon>
    </lineage>
</organism>
<dbReference type="EMBL" id="HBUF01544641">
    <property type="protein sequence ID" value="CAG6756404.1"/>
    <property type="molecule type" value="Transcribed_RNA"/>
</dbReference>
<protein>
    <submittedName>
        <fullName evidence="1">Uncharacterized protein</fullName>
    </submittedName>
</protein>
<proteinExistence type="predicted"/>